<evidence type="ECO:0000313" key="4">
    <source>
        <dbReference type="Proteomes" id="UP001218218"/>
    </source>
</evidence>
<dbReference type="SUPFAM" id="SSF102848">
    <property type="entry name" value="NSFL1 (p97 ATPase) cofactor p47, SEP domain"/>
    <property type="match status" value="1"/>
</dbReference>
<organism evidence="3 4">
    <name type="scientific">Mycena albidolilacea</name>
    <dbReference type="NCBI Taxonomy" id="1033008"/>
    <lineage>
        <taxon>Eukaryota</taxon>
        <taxon>Fungi</taxon>
        <taxon>Dikarya</taxon>
        <taxon>Basidiomycota</taxon>
        <taxon>Agaricomycotina</taxon>
        <taxon>Agaricomycetes</taxon>
        <taxon>Agaricomycetidae</taxon>
        <taxon>Agaricales</taxon>
        <taxon>Marasmiineae</taxon>
        <taxon>Mycenaceae</taxon>
        <taxon>Mycena</taxon>
    </lineage>
</organism>
<reference evidence="3" key="1">
    <citation type="submission" date="2023-03" db="EMBL/GenBank/DDBJ databases">
        <title>Massive genome expansion in bonnet fungi (Mycena s.s.) driven by repeated elements and novel gene families across ecological guilds.</title>
        <authorList>
            <consortium name="Lawrence Berkeley National Laboratory"/>
            <person name="Harder C.B."/>
            <person name="Miyauchi S."/>
            <person name="Viragh M."/>
            <person name="Kuo A."/>
            <person name="Thoen E."/>
            <person name="Andreopoulos B."/>
            <person name="Lu D."/>
            <person name="Skrede I."/>
            <person name="Drula E."/>
            <person name="Henrissat B."/>
            <person name="Morin E."/>
            <person name="Kohler A."/>
            <person name="Barry K."/>
            <person name="LaButti K."/>
            <person name="Morin E."/>
            <person name="Salamov A."/>
            <person name="Lipzen A."/>
            <person name="Mereny Z."/>
            <person name="Hegedus B."/>
            <person name="Baldrian P."/>
            <person name="Stursova M."/>
            <person name="Weitz H."/>
            <person name="Taylor A."/>
            <person name="Grigoriev I.V."/>
            <person name="Nagy L.G."/>
            <person name="Martin F."/>
            <person name="Kauserud H."/>
        </authorList>
    </citation>
    <scope>NUCLEOTIDE SEQUENCE</scope>
    <source>
        <strain evidence="3">CBHHK002</strain>
    </source>
</reference>
<name>A0AAD7EJ88_9AGAR</name>
<evidence type="ECO:0000259" key="2">
    <source>
        <dbReference type="PROSITE" id="PS51399"/>
    </source>
</evidence>
<keyword evidence="4" id="KW-1185">Reference proteome</keyword>
<dbReference type="Proteomes" id="UP001218218">
    <property type="component" value="Unassembled WGS sequence"/>
</dbReference>
<dbReference type="PROSITE" id="PS51399">
    <property type="entry name" value="SEP"/>
    <property type="match status" value="1"/>
</dbReference>
<feature type="compositionally biased region" description="Acidic residues" evidence="1">
    <location>
        <begin position="1"/>
        <end position="10"/>
    </location>
</feature>
<dbReference type="EMBL" id="JARIHO010000039">
    <property type="protein sequence ID" value="KAJ7328371.1"/>
    <property type="molecule type" value="Genomic_DNA"/>
</dbReference>
<accession>A0AAD7EJ88</accession>
<sequence length="125" mass="13162">MSGNDDDNQHDEETYFTGGERSGISAQNPGRGRGGGSGVNLVRDLLRKAGGGRDRGSSAGHTLGGEGSASAYVPGAREDVEDELAIRRLTFWRDGFTLEGGPLMCYASTRTSSLSSTPGTPHRPY</sequence>
<dbReference type="AlphaFoldDB" id="A0AAD7EJ88"/>
<feature type="compositionally biased region" description="Basic and acidic residues" evidence="1">
    <location>
        <begin position="44"/>
        <end position="56"/>
    </location>
</feature>
<dbReference type="InterPro" id="IPR012989">
    <property type="entry name" value="SEP_domain"/>
</dbReference>
<evidence type="ECO:0000256" key="1">
    <source>
        <dbReference type="SAM" id="MobiDB-lite"/>
    </source>
</evidence>
<protein>
    <recommendedName>
        <fullName evidence="2">SEP domain-containing protein</fullName>
    </recommendedName>
</protein>
<gene>
    <name evidence="3" type="ORF">DFH08DRAFT_967505</name>
</gene>
<dbReference type="InterPro" id="IPR036241">
    <property type="entry name" value="NSFL1C_SEP_dom_sf"/>
</dbReference>
<evidence type="ECO:0000313" key="3">
    <source>
        <dbReference type="EMBL" id="KAJ7328371.1"/>
    </source>
</evidence>
<feature type="region of interest" description="Disordered" evidence="1">
    <location>
        <begin position="1"/>
        <end position="77"/>
    </location>
</feature>
<proteinExistence type="predicted"/>
<comment type="caution">
    <text evidence="3">The sequence shown here is derived from an EMBL/GenBank/DDBJ whole genome shotgun (WGS) entry which is preliminary data.</text>
</comment>
<feature type="domain" description="SEP" evidence="2">
    <location>
        <begin position="84"/>
        <end position="125"/>
    </location>
</feature>